<accession>A0A345MJ13</accession>
<dbReference type="InterPro" id="IPR009899">
    <property type="entry name" value="ArdA"/>
</dbReference>
<dbReference type="Pfam" id="PF07275">
    <property type="entry name" value="ArdA"/>
    <property type="match status" value="1"/>
</dbReference>
<dbReference type="InterPro" id="IPR041893">
    <property type="entry name" value="ArdA_dom3"/>
</dbReference>
<name>A0A345MJ13_9CAUD</name>
<evidence type="ECO:0000313" key="2">
    <source>
        <dbReference type="Proteomes" id="UP000257597"/>
    </source>
</evidence>
<sequence>MDNPRIWIGDLAAYNAGELVGQWIELDSTTTEGDIEDAIAEILELGTAKLKAQGEWSGPHEEWLIADTDCFGPIKIGEYEQISEILAHVERMGDDPDKYFAYVEHHGSMYADGYTQDSVIGPLGETMLEVAYALVDDYGYLEGVPEHVARYFDYEAFARDLRIEGNFTEYDGQFYEITGD</sequence>
<dbReference type="EMBL" id="MH590603">
    <property type="protein sequence ID" value="AXH70544.1"/>
    <property type="molecule type" value="Genomic_DNA"/>
</dbReference>
<keyword evidence="2" id="KW-1185">Reference proteome</keyword>
<gene>
    <name evidence="1" type="primary">158</name>
    <name evidence="1" type="ORF">SEA_DAREDEVIL_158</name>
</gene>
<proteinExistence type="predicted"/>
<reference evidence="2" key="1">
    <citation type="submission" date="2018-07" db="EMBL/GenBank/DDBJ databases">
        <authorList>
            <person name="Quirk P.G."/>
            <person name="Krulwich T.A."/>
        </authorList>
    </citation>
    <scope>NUCLEOTIDE SEQUENCE [LARGE SCALE GENOMIC DNA]</scope>
</reference>
<dbReference type="GeneID" id="54998147"/>
<dbReference type="Gene3D" id="1.10.10.1190">
    <property type="entry name" value="Antirestriction protein ArdA, domain 3"/>
    <property type="match status" value="1"/>
</dbReference>
<dbReference type="Gene3D" id="3.10.20.480">
    <property type="entry name" value="Antirestriction protein ArdA, domain 1"/>
    <property type="match status" value="1"/>
</dbReference>
<dbReference type="InterPro" id="IPR041895">
    <property type="entry name" value="ArdA_dom1"/>
</dbReference>
<protein>
    <submittedName>
        <fullName evidence="1">ArdA-like antirestriction protein</fullName>
    </submittedName>
</protein>
<evidence type="ECO:0000313" key="1">
    <source>
        <dbReference type="EMBL" id="AXH70544.1"/>
    </source>
</evidence>
<dbReference type="RefSeq" id="YP_009807272.1">
    <property type="nucleotide sequence ID" value="NC_048021.1"/>
</dbReference>
<dbReference type="KEGG" id="vg:54998147"/>
<organism evidence="1 2">
    <name type="scientific">Gordonia phage Daredevil</name>
    <dbReference type="NCBI Taxonomy" id="2283286"/>
    <lineage>
        <taxon>Viruses</taxon>
        <taxon>Duplodnaviria</taxon>
        <taxon>Heunggongvirae</taxon>
        <taxon>Uroviricota</taxon>
        <taxon>Caudoviricetes</taxon>
        <taxon>Daredevilvirus</taxon>
        <taxon>Daredevilvirus daredevil</taxon>
    </lineage>
</organism>
<dbReference type="Proteomes" id="UP000257597">
    <property type="component" value="Segment"/>
</dbReference>